<dbReference type="RefSeq" id="WP_057775874.1">
    <property type="nucleotide sequence ID" value="NZ_CP042593.1"/>
</dbReference>
<keyword evidence="3" id="KW-1185">Reference proteome</keyword>
<evidence type="ECO:0000256" key="1">
    <source>
        <dbReference type="SAM" id="Phobius"/>
    </source>
</evidence>
<keyword evidence="1" id="KW-1133">Transmembrane helix</keyword>
<dbReference type="InterPro" id="IPR035167">
    <property type="entry name" value="DUF5316"/>
</dbReference>
<dbReference type="Pfam" id="PF17247">
    <property type="entry name" value="DUF5316"/>
    <property type="match status" value="1"/>
</dbReference>
<dbReference type="STRING" id="1742359.GCA_001439625_04633"/>
<name>A0A5B8Z2W9_CYTDA</name>
<accession>A0A5B8Z2W9</accession>
<dbReference type="Proteomes" id="UP000321555">
    <property type="component" value="Chromosome"/>
</dbReference>
<evidence type="ECO:0000313" key="3">
    <source>
        <dbReference type="Proteomes" id="UP000321555"/>
    </source>
</evidence>
<dbReference type="AlphaFoldDB" id="A0A5B8Z2W9"/>
<reference evidence="3" key="1">
    <citation type="submission" date="2019-08" db="EMBL/GenBank/DDBJ databases">
        <authorList>
            <person name="Zheng X."/>
        </authorList>
    </citation>
    <scope>NUCLEOTIDE SEQUENCE [LARGE SCALE GENOMIC DNA]</scope>
    <source>
        <strain evidence="3">FJAT-25496</strain>
    </source>
</reference>
<keyword evidence="1" id="KW-0812">Transmembrane</keyword>
<gene>
    <name evidence="2" type="ORF">FSZ17_04485</name>
</gene>
<dbReference type="OrthoDB" id="2940255at2"/>
<organism evidence="2 3">
    <name type="scientific">Cytobacillus dafuensis</name>
    <name type="common">Bacillus dafuensis</name>
    <dbReference type="NCBI Taxonomy" id="1742359"/>
    <lineage>
        <taxon>Bacteria</taxon>
        <taxon>Bacillati</taxon>
        <taxon>Bacillota</taxon>
        <taxon>Bacilli</taxon>
        <taxon>Bacillales</taxon>
        <taxon>Bacillaceae</taxon>
        <taxon>Cytobacillus</taxon>
    </lineage>
</organism>
<feature type="transmembrane region" description="Helical" evidence="1">
    <location>
        <begin position="6"/>
        <end position="26"/>
    </location>
</feature>
<proteinExistence type="predicted"/>
<dbReference type="EMBL" id="CP042593">
    <property type="protein sequence ID" value="QED46593.1"/>
    <property type="molecule type" value="Genomic_DNA"/>
</dbReference>
<sequence length="71" mass="7856">MLQFFLITGVVCIIISGLFIGAWTDGQQQRANFHSESVNHRNFRTKIAFYAGIAGGVSLSIAALIYFFIVD</sequence>
<evidence type="ECO:0000313" key="2">
    <source>
        <dbReference type="EMBL" id="QED46593.1"/>
    </source>
</evidence>
<feature type="transmembrane region" description="Helical" evidence="1">
    <location>
        <begin position="47"/>
        <end position="69"/>
    </location>
</feature>
<dbReference type="KEGG" id="bda:FSZ17_04485"/>
<keyword evidence="1" id="KW-0472">Membrane</keyword>
<protein>
    <submittedName>
        <fullName evidence="2">Uncharacterized protein</fullName>
    </submittedName>
</protein>